<feature type="transmembrane region" description="Helical" evidence="5">
    <location>
        <begin position="31"/>
        <end position="51"/>
    </location>
</feature>
<evidence type="ECO:0000313" key="6">
    <source>
        <dbReference type="EMBL" id="NUU01211.1"/>
    </source>
</evidence>
<proteinExistence type="predicted"/>
<sequence length="172" mass="18180">MTIFDYLVLLVMACSVIIGTLRGFVREVLSLASWVVALVVANAYGEALATMLPEMIPGESTRLIVAFIALFIGTRLLMALVSRTLSELIKASGLTLVDRGLGSVFGVARGVLIVVAAALLCGTTSIPQQPFWKDATLSPLVEQGAMAVMPFLPGKFAEHVSFSAPPAMPSEV</sequence>
<feature type="transmembrane region" description="Helical" evidence="5">
    <location>
        <begin position="7"/>
        <end position="25"/>
    </location>
</feature>
<keyword evidence="2 5" id="KW-0812">Transmembrane</keyword>
<dbReference type="EMBL" id="NJGU01000001">
    <property type="protein sequence ID" value="OWY31380.1"/>
    <property type="molecule type" value="Genomic_DNA"/>
</dbReference>
<evidence type="ECO:0000256" key="3">
    <source>
        <dbReference type="ARBA" id="ARBA00022989"/>
    </source>
</evidence>
<evidence type="ECO:0000313" key="9">
    <source>
        <dbReference type="Proteomes" id="UP000536746"/>
    </source>
</evidence>
<evidence type="ECO:0000313" key="7">
    <source>
        <dbReference type="EMBL" id="OWY31380.1"/>
    </source>
</evidence>
<dbReference type="GO" id="GO:0016020">
    <property type="term" value="C:membrane"/>
    <property type="evidence" value="ECO:0007669"/>
    <property type="project" value="UniProtKB-SubCell"/>
</dbReference>
<organism evidence="7 8">
    <name type="scientific">Herbaspirillum robiniae</name>
    <dbReference type="NCBI Taxonomy" id="2014887"/>
    <lineage>
        <taxon>Bacteria</taxon>
        <taxon>Pseudomonadati</taxon>
        <taxon>Pseudomonadota</taxon>
        <taxon>Betaproteobacteria</taxon>
        <taxon>Burkholderiales</taxon>
        <taxon>Oxalobacteraceae</taxon>
        <taxon>Herbaspirillum</taxon>
    </lineage>
</organism>
<keyword evidence="4 5" id="KW-0472">Membrane</keyword>
<feature type="transmembrane region" description="Helical" evidence="5">
    <location>
        <begin position="63"/>
        <end position="81"/>
    </location>
</feature>
<dbReference type="PANTHER" id="PTHR36926:SF1">
    <property type="entry name" value="COLICIN V PRODUCTION PROTEIN"/>
    <property type="match status" value="1"/>
</dbReference>
<comment type="caution">
    <text evidence="7">The sequence shown here is derived from an EMBL/GenBank/DDBJ whole genome shotgun (WGS) entry which is preliminary data.</text>
</comment>
<gene>
    <name evidence="7" type="ORF">CEJ42_04900</name>
    <name evidence="6" type="ORF">HNO84_06360</name>
</gene>
<protein>
    <submittedName>
        <fullName evidence="7">Colicin V production protein</fullName>
    </submittedName>
    <submittedName>
        <fullName evidence="6">CvpA family protein</fullName>
    </submittedName>
</protein>
<dbReference type="Pfam" id="PF02674">
    <property type="entry name" value="Colicin_V"/>
    <property type="match status" value="1"/>
</dbReference>
<dbReference type="RefSeq" id="WP_079215704.1">
    <property type="nucleotide sequence ID" value="NZ_CP018845.1"/>
</dbReference>
<dbReference type="OrthoDB" id="9810601at2"/>
<evidence type="ECO:0000256" key="2">
    <source>
        <dbReference type="ARBA" id="ARBA00022692"/>
    </source>
</evidence>
<dbReference type="InterPro" id="IPR003825">
    <property type="entry name" value="Colicin-V_CvpA"/>
</dbReference>
<evidence type="ECO:0000256" key="4">
    <source>
        <dbReference type="ARBA" id="ARBA00023136"/>
    </source>
</evidence>
<comment type="subcellular location">
    <subcellularLocation>
        <location evidence="1">Membrane</location>
        <topology evidence="1">Multi-pass membrane protein</topology>
    </subcellularLocation>
</comment>
<dbReference type="Proteomes" id="UP000536746">
    <property type="component" value="Unassembled WGS sequence"/>
</dbReference>
<dbReference type="EMBL" id="JABFMT010000004">
    <property type="protein sequence ID" value="NUU01211.1"/>
    <property type="molecule type" value="Genomic_DNA"/>
</dbReference>
<dbReference type="AlphaFoldDB" id="A0A246WWB3"/>
<evidence type="ECO:0000313" key="8">
    <source>
        <dbReference type="Proteomes" id="UP000197596"/>
    </source>
</evidence>
<dbReference type="PANTHER" id="PTHR36926">
    <property type="entry name" value="COLICIN V PRODUCTION PROTEIN"/>
    <property type="match status" value="1"/>
</dbReference>
<evidence type="ECO:0000256" key="5">
    <source>
        <dbReference type="SAM" id="Phobius"/>
    </source>
</evidence>
<evidence type="ECO:0000256" key="1">
    <source>
        <dbReference type="ARBA" id="ARBA00004141"/>
    </source>
</evidence>
<dbReference type="InterPro" id="IPR052719">
    <property type="entry name" value="CvpA-like"/>
</dbReference>
<reference evidence="7 8" key="1">
    <citation type="submission" date="2017-06" db="EMBL/GenBank/DDBJ databases">
        <title>Herbaspirillum phytohormonus sp. nov., isolated from the root nodule of Robinia pseudoacacia in lead-zinc mine.</title>
        <authorList>
            <person name="Fan M."/>
            <person name="Lin Y."/>
        </authorList>
    </citation>
    <scope>NUCLEOTIDE SEQUENCE [LARGE SCALE GENOMIC DNA]</scope>
    <source>
        <strain evidence="7 8">HZ10</strain>
    </source>
</reference>
<feature type="transmembrane region" description="Helical" evidence="5">
    <location>
        <begin position="101"/>
        <end position="121"/>
    </location>
</feature>
<reference evidence="6 9" key="2">
    <citation type="journal article" date="2020" name="Front. Plant Sci.">
        <title>Isolation of Rhizosphere Bacteria That Improve Quality and Water Stress Tolerance in Greenhouse Ornamentals.</title>
        <authorList>
            <person name="Nordstedt N.P."/>
            <person name="Jones M.L."/>
        </authorList>
    </citation>
    <scope>NUCLEOTIDE SEQUENCE [LARGE SCALE GENOMIC DNA]</scope>
    <source>
        <strain evidence="6 9">C6C2</strain>
    </source>
</reference>
<keyword evidence="3 5" id="KW-1133">Transmembrane helix</keyword>
<accession>A0A246WWB3</accession>
<dbReference type="Proteomes" id="UP000197596">
    <property type="component" value="Unassembled WGS sequence"/>
</dbReference>
<name>A0A246WWB3_9BURK</name>
<dbReference type="GO" id="GO:0009403">
    <property type="term" value="P:toxin biosynthetic process"/>
    <property type="evidence" value="ECO:0007669"/>
    <property type="project" value="InterPro"/>
</dbReference>
<keyword evidence="9" id="KW-1185">Reference proteome</keyword>